<reference evidence="13 14" key="1">
    <citation type="submission" date="2019-01" db="EMBL/GenBank/DDBJ databases">
        <title>Zoogloea oleivorans genome sequencing and assembly.</title>
        <authorList>
            <person name="Tancsics A."/>
            <person name="Farkas M."/>
            <person name="Kriszt B."/>
            <person name="Maroti G."/>
            <person name="Horvath B."/>
        </authorList>
    </citation>
    <scope>NUCLEOTIDE SEQUENCE [LARGE SCALE GENOMIC DNA]</scope>
    <source>
        <strain evidence="13 14">Buc</strain>
    </source>
</reference>
<dbReference type="Gene3D" id="3.90.105.10">
    <property type="entry name" value="Molybdopterin biosynthesis moea protein, domain 2"/>
    <property type="match status" value="1"/>
</dbReference>
<dbReference type="EMBL" id="SDKK01000008">
    <property type="protein sequence ID" value="TYC58926.1"/>
    <property type="molecule type" value="Genomic_DNA"/>
</dbReference>
<evidence type="ECO:0000256" key="11">
    <source>
        <dbReference type="RuleBase" id="RU365090"/>
    </source>
</evidence>
<keyword evidence="9 11" id="KW-0501">Molybdenum cofactor biosynthesis</keyword>
<dbReference type="OrthoDB" id="9804758at2"/>
<name>A0A6C2CYN7_9RHOO</name>
<comment type="catalytic activity">
    <reaction evidence="10">
        <text>adenylyl-molybdopterin + molybdate = Mo-molybdopterin + AMP + H(+)</text>
        <dbReference type="Rhea" id="RHEA:35047"/>
        <dbReference type="ChEBI" id="CHEBI:15378"/>
        <dbReference type="ChEBI" id="CHEBI:36264"/>
        <dbReference type="ChEBI" id="CHEBI:62727"/>
        <dbReference type="ChEBI" id="CHEBI:71302"/>
        <dbReference type="ChEBI" id="CHEBI:456215"/>
        <dbReference type="EC" id="2.10.1.1"/>
    </reaction>
</comment>
<comment type="function">
    <text evidence="2 11">Catalyzes the insertion of molybdate into adenylated molybdopterin with the concomitant release of AMP.</text>
</comment>
<feature type="domain" description="MoaB/Mog" evidence="12">
    <location>
        <begin position="191"/>
        <end position="328"/>
    </location>
</feature>
<evidence type="ECO:0000256" key="7">
    <source>
        <dbReference type="ARBA" id="ARBA00022723"/>
    </source>
</evidence>
<dbReference type="NCBIfam" id="TIGR00177">
    <property type="entry name" value="molyb_syn"/>
    <property type="match status" value="1"/>
</dbReference>
<dbReference type="Gene3D" id="2.170.190.11">
    <property type="entry name" value="Molybdopterin biosynthesis moea protein, domain 3"/>
    <property type="match status" value="1"/>
</dbReference>
<sequence length="417" mass="44456">MNKDSGCSGPATHQSLTVDEARRIILDTVRPAGGWERVALRSALGRVLAEDIVAPCNVPAHDNSAMDGYAVRADDLAADAEARLQVVGTAFAGRGFSGIVGKGQAVRIMTGGVMPLGADTIVVQEVVRTEGERIVVPGGIRRGQNVRRAGEDLAEGAVAISRGKLMGPPELGLAASLGLAEVTIARRLRVAFFSTGDELASIGRPLAPGEVYDSNRYTLHGALNRAGCELVDMGVIPDRQDALETAFRNAAACADVVLTTGGVSVGEADFIRELMQRLGEVSFWKIDIKPGRPMAFGRIGKTWMFGLPGNPVAVMVTYYQFVLDALLKISGLDPLPERPLMSLVCTAPIRKLAGRREYLRGRLYAEDGAWKVRPASTQGSGILRSMSEANCFIVLDENRDDVVAGDSVQVQLFDGLV</sequence>
<evidence type="ECO:0000256" key="9">
    <source>
        <dbReference type="ARBA" id="ARBA00023150"/>
    </source>
</evidence>
<dbReference type="UniPathway" id="UPA00344"/>
<dbReference type="InterPro" id="IPR036135">
    <property type="entry name" value="MoeA_linker/N_sf"/>
</dbReference>
<evidence type="ECO:0000256" key="6">
    <source>
        <dbReference type="ARBA" id="ARBA00022679"/>
    </source>
</evidence>
<dbReference type="InterPro" id="IPR001453">
    <property type="entry name" value="MoaB/Mog_dom"/>
</dbReference>
<keyword evidence="6 11" id="KW-0808">Transferase</keyword>
<organism evidence="13 14">
    <name type="scientific">Zoogloea oleivorans</name>
    <dbReference type="NCBI Taxonomy" id="1552750"/>
    <lineage>
        <taxon>Bacteria</taxon>
        <taxon>Pseudomonadati</taxon>
        <taxon>Pseudomonadota</taxon>
        <taxon>Betaproteobacteria</taxon>
        <taxon>Rhodocyclales</taxon>
        <taxon>Zoogloeaceae</taxon>
        <taxon>Zoogloea</taxon>
    </lineage>
</organism>
<dbReference type="NCBIfam" id="NF045515">
    <property type="entry name" value="Glp_gephyrin"/>
    <property type="match status" value="1"/>
</dbReference>
<evidence type="ECO:0000259" key="12">
    <source>
        <dbReference type="SMART" id="SM00852"/>
    </source>
</evidence>
<dbReference type="GO" id="GO:0006777">
    <property type="term" value="P:Mo-molybdopterin cofactor biosynthetic process"/>
    <property type="evidence" value="ECO:0007669"/>
    <property type="project" value="UniProtKB-UniRule"/>
</dbReference>
<comment type="caution">
    <text evidence="13">The sequence shown here is derived from an EMBL/GenBank/DDBJ whole genome shotgun (WGS) entry which is preliminary data.</text>
</comment>
<gene>
    <name evidence="13" type="ORF">ETQ85_10460</name>
</gene>
<dbReference type="Gene3D" id="2.40.340.10">
    <property type="entry name" value="MoeA, C-terminal, domain IV"/>
    <property type="match status" value="1"/>
</dbReference>
<evidence type="ECO:0000256" key="5">
    <source>
        <dbReference type="ARBA" id="ARBA00022505"/>
    </source>
</evidence>
<comment type="similarity">
    <text evidence="4 11">Belongs to the MoeA family.</text>
</comment>
<dbReference type="SMART" id="SM00852">
    <property type="entry name" value="MoCF_biosynth"/>
    <property type="match status" value="1"/>
</dbReference>
<comment type="pathway">
    <text evidence="3 11">Cofactor biosynthesis; molybdopterin biosynthesis.</text>
</comment>
<dbReference type="InterPro" id="IPR005111">
    <property type="entry name" value="MoeA_C_domain_IV"/>
</dbReference>
<dbReference type="EC" id="2.10.1.1" evidence="11"/>
<evidence type="ECO:0000256" key="10">
    <source>
        <dbReference type="ARBA" id="ARBA00047317"/>
    </source>
</evidence>
<evidence type="ECO:0000313" key="14">
    <source>
        <dbReference type="Proteomes" id="UP000389128"/>
    </source>
</evidence>
<keyword evidence="14" id="KW-1185">Reference proteome</keyword>
<evidence type="ECO:0000256" key="8">
    <source>
        <dbReference type="ARBA" id="ARBA00022842"/>
    </source>
</evidence>
<evidence type="ECO:0000256" key="4">
    <source>
        <dbReference type="ARBA" id="ARBA00010763"/>
    </source>
</evidence>
<proteinExistence type="inferred from homology"/>
<evidence type="ECO:0000256" key="3">
    <source>
        <dbReference type="ARBA" id="ARBA00005046"/>
    </source>
</evidence>
<dbReference type="InterPro" id="IPR036688">
    <property type="entry name" value="MoeA_C_domain_IV_sf"/>
</dbReference>
<dbReference type="GO" id="GO:0005829">
    <property type="term" value="C:cytosol"/>
    <property type="evidence" value="ECO:0007669"/>
    <property type="project" value="TreeGrafter"/>
</dbReference>
<keyword evidence="8 11" id="KW-0460">Magnesium</keyword>
<dbReference type="InterPro" id="IPR038987">
    <property type="entry name" value="MoeA-like"/>
</dbReference>
<dbReference type="SUPFAM" id="SSF63882">
    <property type="entry name" value="MoeA N-terminal region -like"/>
    <property type="match status" value="1"/>
</dbReference>
<keyword evidence="5 11" id="KW-0500">Molybdenum</keyword>
<comment type="cofactor">
    <cofactor evidence="1 11">
        <name>Mg(2+)</name>
        <dbReference type="ChEBI" id="CHEBI:18420"/>
    </cofactor>
</comment>
<dbReference type="Pfam" id="PF03453">
    <property type="entry name" value="MoeA_N"/>
    <property type="match status" value="1"/>
</dbReference>
<dbReference type="AlphaFoldDB" id="A0A6C2CYN7"/>
<dbReference type="Pfam" id="PF03454">
    <property type="entry name" value="MoeA_C"/>
    <property type="match status" value="1"/>
</dbReference>
<dbReference type="GO" id="GO:0061599">
    <property type="term" value="F:molybdopterin molybdotransferase activity"/>
    <property type="evidence" value="ECO:0007669"/>
    <property type="project" value="UniProtKB-UniRule"/>
</dbReference>
<protein>
    <recommendedName>
        <fullName evidence="11">Molybdopterin molybdenumtransferase</fullName>
        <ecNumber evidence="11">2.10.1.1</ecNumber>
    </recommendedName>
</protein>
<dbReference type="InterPro" id="IPR005110">
    <property type="entry name" value="MoeA_linker/N"/>
</dbReference>
<dbReference type="SUPFAM" id="SSF53218">
    <property type="entry name" value="Molybdenum cofactor biosynthesis proteins"/>
    <property type="match status" value="1"/>
</dbReference>
<dbReference type="Gene3D" id="3.40.980.10">
    <property type="entry name" value="MoaB/Mog-like domain"/>
    <property type="match status" value="1"/>
</dbReference>
<dbReference type="Proteomes" id="UP000389128">
    <property type="component" value="Unassembled WGS sequence"/>
</dbReference>
<dbReference type="FunFam" id="3.40.980.10:FF:000004">
    <property type="entry name" value="Molybdopterin molybdenumtransferase"/>
    <property type="match status" value="1"/>
</dbReference>
<dbReference type="PANTHER" id="PTHR10192">
    <property type="entry name" value="MOLYBDOPTERIN BIOSYNTHESIS PROTEIN"/>
    <property type="match status" value="1"/>
</dbReference>
<dbReference type="RefSeq" id="WP_148578987.1">
    <property type="nucleotide sequence ID" value="NZ_SDKK01000008.1"/>
</dbReference>
<evidence type="ECO:0000313" key="13">
    <source>
        <dbReference type="EMBL" id="TYC58926.1"/>
    </source>
</evidence>
<dbReference type="GO" id="GO:0046872">
    <property type="term" value="F:metal ion binding"/>
    <property type="evidence" value="ECO:0007669"/>
    <property type="project" value="UniProtKB-UniRule"/>
</dbReference>
<dbReference type="SUPFAM" id="SSF63867">
    <property type="entry name" value="MoeA C-terminal domain-like"/>
    <property type="match status" value="1"/>
</dbReference>
<dbReference type="Pfam" id="PF00994">
    <property type="entry name" value="MoCF_biosynth"/>
    <property type="match status" value="1"/>
</dbReference>
<keyword evidence="7 11" id="KW-0479">Metal-binding</keyword>
<accession>A0A6C2CYN7</accession>
<evidence type="ECO:0000256" key="2">
    <source>
        <dbReference type="ARBA" id="ARBA00002901"/>
    </source>
</evidence>
<dbReference type="PANTHER" id="PTHR10192:SF5">
    <property type="entry name" value="GEPHYRIN"/>
    <property type="match status" value="1"/>
</dbReference>
<dbReference type="InterPro" id="IPR036425">
    <property type="entry name" value="MoaB/Mog-like_dom_sf"/>
</dbReference>
<evidence type="ECO:0000256" key="1">
    <source>
        <dbReference type="ARBA" id="ARBA00001946"/>
    </source>
</evidence>
<dbReference type="CDD" id="cd00887">
    <property type="entry name" value="MoeA"/>
    <property type="match status" value="1"/>
</dbReference>